<evidence type="ECO:0000313" key="1">
    <source>
        <dbReference type="EMBL" id="KAJ0391436.1"/>
    </source>
</evidence>
<accession>A0AAD5L6R5</accession>
<reference evidence="1" key="1">
    <citation type="submission" date="2021-12" db="EMBL/GenBank/DDBJ databases">
        <title>Prjna785345.</title>
        <authorList>
            <person name="Rujirawat T."/>
            <person name="Krajaejun T."/>
        </authorList>
    </citation>
    <scope>NUCLEOTIDE SEQUENCE</scope>
    <source>
        <strain evidence="1">Pi057C3</strain>
    </source>
</reference>
<sequence length="664" mass="73873">MRKTQKAAKDGTKAILRTYGTSVDKLATIDTGDCIEKSTSATDFGKARDDYKDSLNEAEGMLDPLKTKLEELGEVATKAVKYQHAWAMATGMRHALEGLVALAGRNLFGAALKSLDVAHSMAETAYLDWTDKRIKAAADLLKGAARSASGMLSEEGIGLKNKNVFDVDADSLFDKIDKAVSSPGDGTIEAYNSFDIDVRPAQLSDIVEKLVQVNRIYCDAIKSAIGERTPSGAKMMGQALQTCADVETLIGKFGNRFVDALSAMQGATAALAKRASSGVRCDKAKEAKNWANSNKRRRLQQVGSDPAEPFYAMTYVPLTRLLWEYRIQEAAHQFCKFYEFKNGGVAPPMCGKNKYYTLEQIQEMRSWRPPVLKRVNMRVLIPTRPEFNAEQNRFYPYVDLRLLRAGVPVIFGVPTWDLAWLKKYRWLFSNVDEKNVPSVYVEAMRLYMPFERANADDDGALPALDVNVNVEPLKEQRVSWDQRGRVYMLPRQTFRFESSMGEQLCSQVNRANNPYHETARCLQDDGSSELCLRERGTSPTQNDAGLLPSLFSPWKISIDYDRQTTAYNLTQPKRDRLGNTTWGETETKSPELNLIADLTVVQVYPDGARANAVESGPGGRVPREAASTCCPEGEYRVSRNKCEKCPEGTQRVLFGYSCGAVPSS</sequence>
<keyword evidence="2" id="KW-1185">Reference proteome</keyword>
<comment type="caution">
    <text evidence="1">The sequence shown here is derived from an EMBL/GenBank/DDBJ whole genome shotgun (WGS) entry which is preliminary data.</text>
</comment>
<gene>
    <name evidence="1" type="ORF">P43SY_010324</name>
</gene>
<organism evidence="1 2">
    <name type="scientific">Pythium insidiosum</name>
    <name type="common">Pythiosis disease agent</name>
    <dbReference type="NCBI Taxonomy" id="114742"/>
    <lineage>
        <taxon>Eukaryota</taxon>
        <taxon>Sar</taxon>
        <taxon>Stramenopiles</taxon>
        <taxon>Oomycota</taxon>
        <taxon>Peronosporomycetes</taxon>
        <taxon>Pythiales</taxon>
        <taxon>Pythiaceae</taxon>
        <taxon>Pythium</taxon>
    </lineage>
</organism>
<dbReference type="Proteomes" id="UP001209570">
    <property type="component" value="Unassembled WGS sequence"/>
</dbReference>
<dbReference type="EMBL" id="JAKCXM010001040">
    <property type="protein sequence ID" value="KAJ0391436.1"/>
    <property type="molecule type" value="Genomic_DNA"/>
</dbReference>
<proteinExistence type="predicted"/>
<evidence type="ECO:0000313" key="2">
    <source>
        <dbReference type="Proteomes" id="UP001209570"/>
    </source>
</evidence>
<dbReference type="AlphaFoldDB" id="A0AAD5L6R5"/>
<name>A0AAD5L6R5_PYTIN</name>
<protein>
    <submittedName>
        <fullName evidence="1">Uncharacterized protein</fullName>
    </submittedName>
</protein>